<dbReference type="Pfam" id="PF10727">
    <property type="entry name" value="Rossmann-like"/>
    <property type="match status" value="1"/>
</dbReference>
<proteinExistence type="predicted"/>
<feature type="domain" description="CGL2689-like C-terminal" evidence="2">
    <location>
        <begin position="158"/>
        <end position="220"/>
    </location>
</feature>
<dbReference type="Pfam" id="PF22242">
    <property type="entry name" value="6PGD_like"/>
    <property type="match status" value="1"/>
</dbReference>
<evidence type="ECO:0000313" key="4">
    <source>
        <dbReference type="Proteomes" id="UP000070339"/>
    </source>
</evidence>
<name>A0ABR5V714_9CORY</name>
<evidence type="ECO:0000259" key="2">
    <source>
        <dbReference type="Pfam" id="PF22242"/>
    </source>
</evidence>
<organism evidence="3 4">
    <name type="scientific">Corynebacterium simulans</name>
    <dbReference type="NCBI Taxonomy" id="146827"/>
    <lineage>
        <taxon>Bacteria</taxon>
        <taxon>Bacillati</taxon>
        <taxon>Actinomycetota</taxon>
        <taxon>Actinomycetes</taxon>
        <taxon>Mycobacteriales</taxon>
        <taxon>Corynebacteriaceae</taxon>
        <taxon>Corynebacterium</taxon>
    </lineage>
</organism>
<dbReference type="Proteomes" id="UP000070339">
    <property type="component" value="Unassembled WGS sequence"/>
</dbReference>
<accession>A0ABR5V714</accession>
<dbReference type="InterPro" id="IPR019665">
    <property type="entry name" value="OxRdtase/DH_put_Rossmann_dom"/>
</dbReference>
<feature type="domain" description="Putative oxidoreductase/dehydrogenase Rossmann-like" evidence="1">
    <location>
        <begin position="8"/>
        <end position="99"/>
    </location>
</feature>
<gene>
    <name evidence="3" type="ORF">WM41_2039</name>
</gene>
<dbReference type="Gene3D" id="1.10.1040.40">
    <property type="match status" value="1"/>
</dbReference>
<dbReference type="InterPro" id="IPR054507">
    <property type="entry name" value="CGL2689-like_C"/>
</dbReference>
<reference evidence="3 4" key="1">
    <citation type="journal article" date="2016" name="Int. J. Syst. Evol. Microbiol.">
        <title>Resolving the Complexity of Human Skin Metagenomes Using Single-Molecule Sequencing.</title>
        <authorList>
            <consortium name="NISC Comparative Sequencing Program"/>
            <person name="Tsai Y.C."/>
            <person name="Conlan S."/>
            <person name="Deming C."/>
            <person name="Segre J.A."/>
            <person name="Kong H.H."/>
            <person name="Korlach J."/>
            <person name="Oh J."/>
        </authorList>
    </citation>
    <scope>NUCLEOTIDE SEQUENCE [LARGE SCALE GENOMIC DNA]</scope>
    <source>
        <strain evidence="3 4">1B08</strain>
    </source>
</reference>
<evidence type="ECO:0000313" key="3">
    <source>
        <dbReference type="EMBL" id="KXU17321.1"/>
    </source>
</evidence>
<sequence>MRAPRMRVALFGNSQAGQLLAEEMRMVGHTVESLTELTELQDYQALIIALGDARLEQAVDMLETYVHDGLIVFHTCLSRGVQVLDPLETRGCVVAAIAPCHARRWATTTIDELGQTIAELVLGEFQASGASLSDSERPAFAARVYYAQMMTELAVRANEDVFSETLVKSAEALEAAESAEIIAAYRGITEPGMRRAFVEAARRFGEVFRREELEMWALQEENR</sequence>
<evidence type="ECO:0000259" key="1">
    <source>
        <dbReference type="Pfam" id="PF10727"/>
    </source>
</evidence>
<dbReference type="RefSeq" id="WP_201040757.1">
    <property type="nucleotide sequence ID" value="NZ_CP014634.1"/>
</dbReference>
<comment type="caution">
    <text evidence="3">The sequence shown here is derived from an EMBL/GenBank/DDBJ whole genome shotgun (WGS) entry which is preliminary data.</text>
</comment>
<keyword evidence="4" id="KW-1185">Reference proteome</keyword>
<dbReference type="Gene3D" id="3.40.50.720">
    <property type="entry name" value="NAD(P)-binding Rossmann-like Domain"/>
    <property type="match status" value="1"/>
</dbReference>
<dbReference type="EMBL" id="LTEB01000038">
    <property type="protein sequence ID" value="KXU17321.1"/>
    <property type="molecule type" value="Genomic_DNA"/>
</dbReference>
<protein>
    <submittedName>
        <fullName evidence="3">Rossmann-like domain protein</fullName>
    </submittedName>
</protein>